<evidence type="ECO:0000256" key="6">
    <source>
        <dbReference type="PROSITE-ProRule" id="PRU01016"/>
    </source>
</evidence>
<reference evidence="9" key="1">
    <citation type="submission" date="2021-12" db="EMBL/GenBank/DDBJ databases">
        <authorList>
            <person name="Li Y."/>
        </authorList>
    </citation>
    <scope>NUCLEOTIDE SEQUENCE</scope>
    <source>
        <strain evidence="9">DKSPLA3</strain>
    </source>
</reference>
<evidence type="ECO:0000256" key="5">
    <source>
        <dbReference type="ARBA" id="ARBA00047422"/>
    </source>
</evidence>
<keyword evidence="4" id="KW-0680">Restriction system</keyword>
<keyword evidence="3 6" id="KW-0949">S-adenosyl-L-methionine</keyword>
<organism evidence="9 10">
    <name type="scientific">Rhizobium quercicola</name>
    <dbReference type="NCBI Taxonomy" id="2901226"/>
    <lineage>
        <taxon>Bacteria</taxon>
        <taxon>Pseudomonadati</taxon>
        <taxon>Pseudomonadota</taxon>
        <taxon>Alphaproteobacteria</taxon>
        <taxon>Hyphomicrobiales</taxon>
        <taxon>Rhizobiaceae</taxon>
        <taxon>Rhizobium/Agrobacterium group</taxon>
        <taxon>Rhizobium</taxon>
    </lineage>
</organism>
<dbReference type="PRINTS" id="PR00105">
    <property type="entry name" value="C5METTRFRASE"/>
</dbReference>
<evidence type="ECO:0000256" key="3">
    <source>
        <dbReference type="ARBA" id="ARBA00022691"/>
    </source>
</evidence>
<name>A0A9X1NV44_9HYPH</name>
<dbReference type="NCBIfam" id="TIGR00675">
    <property type="entry name" value="dcm"/>
    <property type="match status" value="1"/>
</dbReference>
<dbReference type="Pfam" id="PF00145">
    <property type="entry name" value="DNA_methylase"/>
    <property type="match status" value="1"/>
</dbReference>
<dbReference type="EMBL" id="JAJOZR010000009">
    <property type="protein sequence ID" value="MCD7110459.1"/>
    <property type="molecule type" value="Genomic_DNA"/>
</dbReference>
<accession>A0A9X1NV44</accession>
<evidence type="ECO:0000313" key="10">
    <source>
        <dbReference type="Proteomes" id="UP001139089"/>
    </source>
</evidence>
<dbReference type="GO" id="GO:0044027">
    <property type="term" value="P:negative regulation of gene expression via chromosomal CpG island methylation"/>
    <property type="evidence" value="ECO:0007669"/>
    <property type="project" value="TreeGrafter"/>
</dbReference>
<comment type="catalytic activity">
    <reaction evidence="5 8">
        <text>a 2'-deoxycytidine in DNA + S-adenosyl-L-methionine = a 5-methyl-2'-deoxycytidine in DNA + S-adenosyl-L-homocysteine + H(+)</text>
        <dbReference type="Rhea" id="RHEA:13681"/>
        <dbReference type="Rhea" id="RHEA-COMP:11369"/>
        <dbReference type="Rhea" id="RHEA-COMP:11370"/>
        <dbReference type="ChEBI" id="CHEBI:15378"/>
        <dbReference type="ChEBI" id="CHEBI:57856"/>
        <dbReference type="ChEBI" id="CHEBI:59789"/>
        <dbReference type="ChEBI" id="CHEBI:85452"/>
        <dbReference type="ChEBI" id="CHEBI:85454"/>
        <dbReference type="EC" id="2.1.1.37"/>
    </reaction>
</comment>
<evidence type="ECO:0000313" key="9">
    <source>
        <dbReference type="EMBL" id="MCD7110459.1"/>
    </source>
</evidence>
<keyword evidence="10" id="KW-1185">Reference proteome</keyword>
<dbReference type="RefSeq" id="WP_231815664.1">
    <property type="nucleotide sequence ID" value="NZ_JAJOZR010000009.1"/>
</dbReference>
<dbReference type="InterPro" id="IPR018117">
    <property type="entry name" value="C5_DNA_meth_AS"/>
</dbReference>
<dbReference type="InterPro" id="IPR001525">
    <property type="entry name" value="C5_MeTfrase"/>
</dbReference>
<dbReference type="PANTHER" id="PTHR10629:SF52">
    <property type="entry name" value="DNA (CYTOSINE-5)-METHYLTRANSFERASE 1"/>
    <property type="match status" value="1"/>
</dbReference>
<evidence type="ECO:0000256" key="7">
    <source>
        <dbReference type="RuleBase" id="RU000416"/>
    </source>
</evidence>
<dbReference type="EC" id="2.1.1.37" evidence="8"/>
<evidence type="ECO:0000256" key="4">
    <source>
        <dbReference type="ARBA" id="ARBA00022747"/>
    </source>
</evidence>
<evidence type="ECO:0000256" key="1">
    <source>
        <dbReference type="ARBA" id="ARBA00022603"/>
    </source>
</evidence>
<dbReference type="Proteomes" id="UP001139089">
    <property type="component" value="Unassembled WGS sequence"/>
</dbReference>
<evidence type="ECO:0000256" key="2">
    <source>
        <dbReference type="ARBA" id="ARBA00022679"/>
    </source>
</evidence>
<dbReference type="Gene3D" id="3.90.120.10">
    <property type="entry name" value="DNA Methylase, subunit A, domain 2"/>
    <property type="match status" value="1"/>
</dbReference>
<sequence length="733" mass="80985">MLVKKTKDSILAVSFLGQQFAAVYEPSQAHGALSDMKAATAEIDERTAALRKAIRAEQTAITTSHLNLVSIASELRAVLPEDDVRSFLSIECLVPCEDVQGIFDLVELARDHGDALKRTATSVSAMNALAGASPQTRQLALMRINLGHIVTAVDIRSIERRARKAELSLDDSADRRRLASLRCAARATAPRQIEALGDLVSDLIILIDEFVERDMPDPPMADDEVVDFSRVSMRFRTSFDVIRTQAKGLLGEFERIYGTDHAAPEMWKRAGQLSNRRALARAYESLKRFAAGRFADRGGMSFELGYPWRTDLRDALFHIARAGFEVTERERSDMELRVLELCAGAGGQAIGLHAAGFVPTMLYENNRNAAATLRKNWNWPVTTKNIKGIPIARFASSRGIDLVAGGLPCQPFSQSGDMNGPDDGRNLFDKAVEVVRAARPRAFFFENVTGFTGVRFGAYRASLFRRFKASGYDVQLHTIDAARFGVPQKRQRVVMVGFRSSAAARAFQMPVLDKPLEVTMGDALGDILFPYRSGAGQATTPYDSWADAWLDVHGKKLAPTVTGSPWNARNRIKKQWAACGIDTREQHEIQPTPEETAAGALPRFTPEVAKRLQGFPDQWEITGDLRSKFTQLGNAFPPRAATAVAAAIRSALTGEQIDLLSLLEHPPMPLSEIGVKKSRPAIDLNAYTLAGIRNLRADPETPSYELEYIKKVERRLRDRARRAAVAKNRLLQT</sequence>
<dbReference type="PROSITE" id="PS00094">
    <property type="entry name" value="C5_MTASE_1"/>
    <property type="match status" value="1"/>
</dbReference>
<dbReference type="InterPro" id="IPR050390">
    <property type="entry name" value="C5-Methyltransferase"/>
</dbReference>
<dbReference type="GO" id="GO:0009307">
    <property type="term" value="P:DNA restriction-modification system"/>
    <property type="evidence" value="ECO:0007669"/>
    <property type="project" value="UniProtKB-KW"/>
</dbReference>
<dbReference type="SUPFAM" id="SSF53335">
    <property type="entry name" value="S-adenosyl-L-methionine-dependent methyltransferases"/>
    <property type="match status" value="1"/>
</dbReference>
<dbReference type="AlphaFoldDB" id="A0A9X1NV44"/>
<dbReference type="Gene3D" id="3.40.50.150">
    <property type="entry name" value="Vaccinia Virus protein VP39"/>
    <property type="match status" value="1"/>
</dbReference>
<protein>
    <recommendedName>
        <fullName evidence="8">Cytosine-specific methyltransferase</fullName>
        <ecNumber evidence="8">2.1.1.37</ecNumber>
    </recommendedName>
</protein>
<dbReference type="GO" id="GO:0003886">
    <property type="term" value="F:DNA (cytosine-5-)-methyltransferase activity"/>
    <property type="evidence" value="ECO:0007669"/>
    <property type="project" value="UniProtKB-EC"/>
</dbReference>
<dbReference type="PANTHER" id="PTHR10629">
    <property type="entry name" value="CYTOSINE-SPECIFIC METHYLTRANSFERASE"/>
    <property type="match status" value="1"/>
</dbReference>
<dbReference type="GO" id="GO:0003677">
    <property type="term" value="F:DNA binding"/>
    <property type="evidence" value="ECO:0007669"/>
    <property type="project" value="TreeGrafter"/>
</dbReference>
<dbReference type="GO" id="GO:0032259">
    <property type="term" value="P:methylation"/>
    <property type="evidence" value="ECO:0007669"/>
    <property type="project" value="UniProtKB-KW"/>
</dbReference>
<comment type="caution">
    <text evidence="9">The sequence shown here is derived from an EMBL/GenBank/DDBJ whole genome shotgun (WGS) entry which is preliminary data.</text>
</comment>
<dbReference type="InterPro" id="IPR029063">
    <property type="entry name" value="SAM-dependent_MTases_sf"/>
</dbReference>
<comment type="similarity">
    <text evidence="6 7">Belongs to the class I-like SAM-binding methyltransferase superfamily. C5-methyltransferase family.</text>
</comment>
<keyword evidence="2 6" id="KW-0808">Transferase</keyword>
<proteinExistence type="inferred from homology"/>
<keyword evidence="1 6" id="KW-0489">Methyltransferase</keyword>
<evidence type="ECO:0000256" key="8">
    <source>
        <dbReference type="RuleBase" id="RU000417"/>
    </source>
</evidence>
<gene>
    <name evidence="9" type="primary">dcm</name>
    <name evidence="9" type="ORF">LRX75_15595</name>
</gene>
<feature type="active site" evidence="6">
    <location>
        <position position="409"/>
    </location>
</feature>
<dbReference type="PROSITE" id="PS51679">
    <property type="entry name" value="SAM_MT_C5"/>
    <property type="match status" value="1"/>
</dbReference>